<dbReference type="SUPFAM" id="SSF56112">
    <property type="entry name" value="Protein kinase-like (PK-like)"/>
    <property type="match status" value="1"/>
</dbReference>
<evidence type="ECO:0000313" key="8">
    <source>
        <dbReference type="Proteomes" id="UP000198749"/>
    </source>
</evidence>
<dbReference type="InterPro" id="IPR008271">
    <property type="entry name" value="Ser/Thr_kinase_AS"/>
</dbReference>
<name>A0A1H9MAX6_9GAMM</name>
<gene>
    <name evidence="7" type="ORF">SAMN03080615_04351</name>
</gene>
<protein>
    <submittedName>
        <fullName evidence="7">Serine/threonine protein kinase</fullName>
    </submittedName>
</protein>
<dbReference type="PROSITE" id="PS00108">
    <property type="entry name" value="PROTEIN_KINASE_ST"/>
    <property type="match status" value="1"/>
</dbReference>
<dbReference type="InterPro" id="IPR017441">
    <property type="entry name" value="Protein_kinase_ATP_BS"/>
</dbReference>
<dbReference type="Proteomes" id="UP000198749">
    <property type="component" value="Unassembled WGS sequence"/>
</dbReference>
<evidence type="ECO:0000256" key="2">
    <source>
        <dbReference type="ARBA" id="ARBA00022741"/>
    </source>
</evidence>
<organism evidence="7 8">
    <name type="scientific">Amphritea atlantica</name>
    <dbReference type="NCBI Taxonomy" id="355243"/>
    <lineage>
        <taxon>Bacteria</taxon>
        <taxon>Pseudomonadati</taxon>
        <taxon>Pseudomonadota</taxon>
        <taxon>Gammaproteobacteria</taxon>
        <taxon>Oceanospirillales</taxon>
        <taxon>Oceanospirillaceae</taxon>
        <taxon>Amphritea</taxon>
    </lineage>
</organism>
<feature type="binding site" evidence="5">
    <location>
        <position position="45"/>
    </location>
    <ligand>
        <name>ATP</name>
        <dbReference type="ChEBI" id="CHEBI:30616"/>
    </ligand>
</feature>
<dbReference type="PANTHER" id="PTHR43289:SF6">
    <property type="entry name" value="SERINE_THREONINE-PROTEIN KINASE NEKL-3"/>
    <property type="match status" value="1"/>
</dbReference>
<keyword evidence="2 5" id="KW-0547">Nucleotide-binding</keyword>
<evidence type="ECO:0000259" key="6">
    <source>
        <dbReference type="PROSITE" id="PS50011"/>
    </source>
</evidence>
<dbReference type="CDD" id="cd14014">
    <property type="entry name" value="STKc_PknB_like"/>
    <property type="match status" value="1"/>
</dbReference>
<keyword evidence="1" id="KW-0808">Transferase</keyword>
<keyword evidence="3 7" id="KW-0418">Kinase</keyword>
<dbReference type="STRING" id="355243.SAMN03080615_04351"/>
<dbReference type="GO" id="GO:0004674">
    <property type="term" value="F:protein serine/threonine kinase activity"/>
    <property type="evidence" value="ECO:0007669"/>
    <property type="project" value="UniProtKB-KW"/>
</dbReference>
<reference evidence="8" key="1">
    <citation type="submission" date="2016-10" db="EMBL/GenBank/DDBJ databases">
        <authorList>
            <person name="Varghese N."/>
            <person name="Submissions S."/>
        </authorList>
    </citation>
    <scope>NUCLEOTIDE SEQUENCE [LARGE SCALE GENOMIC DNA]</scope>
    <source>
        <strain evidence="8">DSM 18887</strain>
    </source>
</reference>
<dbReference type="InterPro" id="IPR011009">
    <property type="entry name" value="Kinase-like_dom_sf"/>
</dbReference>
<keyword evidence="4 5" id="KW-0067">ATP-binding</keyword>
<dbReference type="PANTHER" id="PTHR43289">
    <property type="entry name" value="MITOGEN-ACTIVATED PROTEIN KINASE KINASE KINASE 20-RELATED"/>
    <property type="match status" value="1"/>
</dbReference>
<dbReference type="Gene3D" id="1.10.510.10">
    <property type="entry name" value="Transferase(Phosphotransferase) domain 1"/>
    <property type="match status" value="1"/>
</dbReference>
<dbReference type="Pfam" id="PF00069">
    <property type="entry name" value="Pkinase"/>
    <property type="match status" value="1"/>
</dbReference>
<dbReference type="RefSeq" id="WP_091362217.1">
    <property type="nucleotide sequence ID" value="NZ_AP025284.1"/>
</dbReference>
<evidence type="ECO:0000256" key="1">
    <source>
        <dbReference type="ARBA" id="ARBA00022679"/>
    </source>
</evidence>
<dbReference type="PROSITE" id="PS00107">
    <property type="entry name" value="PROTEIN_KINASE_ATP"/>
    <property type="match status" value="1"/>
</dbReference>
<dbReference type="AlphaFoldDB" id="A0A1H9MAX6"/>
<dbReference type="SMART" id="SM00220">
    <property type="entry name" value="S_TKc"/>
    <property type="match status" value="1"/>
</dbReference>
<dbReference type="Gene3D" id="3.30.200.20">
    <property type="entry name" value="Phosphorylase Kinase, domain 1"/>
    <property type="match status" value="1"/>
</dbReference>
<accession>A0A1H9MAX6</accession>
<evidence type="ECO:0000313" key="7">
    <source>
        <dbReference type="EMBL" id="SER20595.1"/>
    </source>
</evidence>
<proteinExistence type="predicted"/>
<evidence type="ECO:0000256" key="3">
    <source>
        <dbReference type="ARBA" id="ARBA00022777"/>
    </source>
</evidence>
<dbReference type="OrthoDB" id="9801841at2"/>
<sequence>MSLRISLKPGDNLYKYQLIRFIGGGNFGEVWLALDVTLSREVAVKILDESMAPAAENLREAQLGHRLQHQNVVHVHYADVVPVSGINIVIIAMDYHPNGSVLNLQNPSNFLVITQALAISIDILRGLEYLHEQGLFHNDIKPSNILIGPRREGILTDYGISGVSPNLQPTPAPNAYVLHRAPETAQHNNISVLTDIYQVGLTLFRLINGLGLIKETRDAIGQDSFEQLKAKNKVLATRDYRPFVPNSIRKVISKATKADPTQRFQSVLEMRRALENIALYGHWTTDSTGNYQGYFSNQLFYFTYEKNSRGFKFTPYRRRLATGNETRIARLCASNLSENGLSQAVSDFMLSVINGNI</sequence>
<feature type="domain" description="Protein kinase" evidence="6">
    <location>
        <begin position="16"/>
        <end position="279"/>
    </location>
</feature>
<dbReference type="InterPro" id="IPR000719">
    <property type="entry name" value="Prot_kinase_dom"/>
</dbReference>
<evidence type="ECO:0000256" key="5">
    <source>
        <dbReference type="PROSITE-ProRule" id="PRU10141"/>
    </source>
</evidence>
<evidence type="ECO:0000256" key="4">
    <source>
        <dbReference type="ARBA" id="ARBA00022840"/>
    </source>
</evidence>
<dbReference type="EMBL" id="FOGB01000024">
    <property type="protein sequence ID" value="SER20595.1"/>
    <property type="molecule type" value="Genomic_DNA"/>
</dbReference>
<dbReference type="GO" id="GO:0005524">
    <property type="term" value="F:ATP binding"/>
    <property type="evidence" value="ECO:0007669"/>
    <property type="project" value="UniProtKB-UniRule"/>
</dbReference>
<keyword evidence="7" id="KW-0723">Serine/threonine-protein kinase</keyword>
<keyword evidence="8" id="KW-1185">Reference proteome</keyword>
<dbReference type="PROSITE" id="PS50011">
    <property type="entry name" value="PROTEIN_KINASE_DOM"/>
    <property type="match status" value="1"/>
</dbReference>